<sequence>MPCVHEFGILDAVDSQKDYDDYDPQKYNCISVDDDLIFDLNEQLATMKTYFHSLNRPEYGLAYCGITIIPPESLSLFYDVVTSSISFNESAGLNELAAKIIQAAKEKKYMIHYGI</sequence>
<comment type="caution">
    <text evidence="1">The sequence shown here is derived from an EMBL/GenBank/DDBJ whole genome shotgun (WGS) entry which is preliminary data.</text>
</comment>
<evidence type="ECO:0000313" key="2">
    <source>
        <dbReference type="Proteomes" id="UP000092578"/>
    </source>
</evidence>
<accession>A0A1B9AIW7</accession>
<organism evidence="1 2">
    <name type="scientific">Pseudobacillus wudalianchiensis</name>
    <dbReference type="NCBI Taxonomy" id="1743143"/>
    <lineage>
        <taxon>Bacteria</taxon>
        <taxon>Bacillati</taxon>
        <taxon>Bacillota</taxon>
        <taxon>Bacilli</taxon>
        <taxon>Bacillales</taxon>
        <taxon>Bacillaceae</taxon>
        <taxon>Pseudobacillus</taxon>
    </lineage>
</organism>
<evidence type="ECO:0000313" key="1">
    <source>
        <dbReference type="EMBL" id="OCA83776.1"/>
    </source>
</evidence>
<proteinExistence type="predicted"/>
<protein>
    <submittedName>
        <fullName evidence="1">Short-chain dehydrogenase</fullName>
    </submittedName>
</protein>
<dbReference type="RefSeq" id="WP_065411430.1">
    <property type="nucleotide sequence ID" value="NZ_MAYT01000028.1"/>
</dbReference>
<dbReference type="Proteomes" id="UP000092578">
    <property type="component" value="Unassembled WGS sequence"/>
</dbReference>
<dbReference type="EMBL" id="MAYT01000028">
    <property type="protein sequence ID" value="OCA83776.1"/>
    <property type="molecule type" value="Genomic_DNA"/>
</dbReference>
<reference evidence="2" key="1">
    <citation type="submission" date="2016-05" db="EMBL/GenBank/DDBJ databases">
        <authorList>
            <person name="Liu B."/>
            <person name="Wang J."/>
            <person name="Zhu Y."/>
            <person name="Liu G."/>
            <person name="Chen Q."/>
            <person name="Chen Z."/>
            <person name="Lan J."/>
            <person name="Che J."/>
            <person name="Ge C."/>
            <person name="Shi H."/>
            <person name="Pan Z."/>
            <person name="Liu X."/>
        </authorList>
    </citation>
    <scope>NUCLEOTIDE SEQUENCE [LARGE SCALE GENOMIC DNA]</scope>
    <source>
        <strain evidence="2">FJAT-27215</strain>
    </source>
</reference>
<dbReference type="AlphaFoldDB" id="A0A1B9AIW7"/>
<name>A0A1B9AIW7_9BACI</name>
<keyword evidence="2" id="KW-1185">Reference proteome</keyword>
<gene>
    <name evidence="1" type="ORF">A8F95_12345</name>
</gene>